<feature type="region of interest" description="Disordered" evidence="1">
    <location>
        <begin position="14"/>
        <end position="38"/>
    </location>
</feature>
<sequence>MENVVHQPFYQARNNLLNRGTNRGGRRQPLSAGEGARR</sequence>
<evidence type="ECO:0000313" key="2">
    <source>
        <dbReference type="EMBL" id="JAD54464.1"/>
    </source>
</evidence>
<reference evidence="2" key="1">
    <citation type="submission" date="2014-09" db="EMBL/GenBank/DDBJ databases">
        <authorList>
            <person name="Magalhaes I.L.F."/>
            <person name="Oliveira U."/>
            <person name="Santos F.R."/>
            <person name="Vidigal T.H.D.A."/>
            <person name="Brescovit A.D."/>
            <person name="Santos A.J."/>
        </authorList>
    </citation>
    <scope>NUCLEOTIDE SEQUENCE</scope>
    <source>
        <tissue evidence="2">Shoot tissue taken approximately 20 cm above the soil surface</tissue>
    </source>
</reference>
<dbReference type="AlphaFoldDB" id="A0A0A9ART1"/>
<reference evidence="2" key="2">
    <citation type="journal article" date="2015" name="Data Brief">
        <title>Shoot transcriptome of the giant reed, Arundo donax.</title>
        <authorList>
            <person name="Barrero R.A."/>
            <person name="Guerrero F.D."/>
            <person name="Moolhuijzen P."/>
            <person name="Goolsby J.A."/>
            <person name="Tidwell J."/>
            <person name="Bellgard S.E."/>
            <person name="Bellgard M.I."/>
        </authorList>
    </citation>
    <scope>NUCLEOTIDE SEQUENCE</scope>
    <source>
        <tissue evidence="2">Shoot tissue taken approximately 20 cm above the soil surface</tissue>
    </source>
</reference>
<name>A0A0A9ART1_ARUDO</name>
<organism evidence="2">
    <name type="scientific">Arundo donax</name>
    <name type="common">Giant reed</name>
    <name type="synonym">Donax arundinaceus</name>
    <dbReference type="NCBI Taxonomy" id="35708"/>
    <lineage>
        <taxon>Eukaryota</taxon>
        <taxon>Viridiplantae</taxon>
        <taxon>Streptophyta</taxon>
        <taxon>Embryophyta</taxon>
        <taxon>Tracheophyta</taxon>
        <taxon>Spermatophyta</taxon>
        <taxon>Magnoliopsida</taxon>
        <taxon>Liliopsida</taxon>
        <taxon>Poales</taxon>
        <taxon>Poaceae</taxon>
        <taxon>PACMAD clade</taxon>
        <taxon>Arundinoideae</taxon>
        <taxon>Arundineae</taxon>
        <taxon>Arundo</taxon>
    </lineage>
</organism>
<accession>A0A0A9ART1</accession>
<proteinExistence type="predicted"/>
<dbReference type="EMBL" id="GBRH01243431">
    <property type="protein sequence ID" value="JAD54464.1"/>
    <property type="molecule type" value="Transcribed_RNA"/>
</dbReference>
<protein>
    <submittedName>
        <fullName evidence="2">ADP,ATP carrier protein</fullName>
    </submittedName>
</protein>
<evidence type="ECO:0000256" key="1">
    <source>
        <dbReference type="SAM" id="MobiDB-lite"/>
    </source>
</evidence>